<dbReference type="EMBL" id="WQLW01000008">
    <property type="protein sequence ID" value="MVO09765.1"/>
    <property type="molecule type" value="Genomic_DNA"/>
</dbReference>
<evidence type="ECO:0000313" key="2">
    <source>
        <dbReference type="Proteomes" id="UP000431264"/>
    </source>
</evidence>
<organism evidence="1 2">
    <name type="scientific">Flavobacterium profundi</name>
    <dbReference type="NCBI Taxonomy" id="1774945"/>
    <lineage>
        <taxon>Bacteria</taxon>
        <taxon>Pseudomonadati</taxon>
        <taxon>Bacteroidota</taxon>
        <taxon>Flavobacteriia</taxon>
        <taxon>Flavobacteriales</taxon>
        <taxon>Flavobacteriaceae</taxon>
        <taxon>Flavobacterium</taxon>
    </lineage>
</organism>
<comment type="caution">
    <text evidence="1">The sequence shown here is derived from an EMBL/GenBank/DDBJ whole genome shotgun (WGS) entry which is preliminary data.</text>
</comment>
<reference evidence="2" key="1">
    <citation type="submission" date="2019-05" db="EMBL/GenBank/DDBJ databases">
        <title>Flavobacterium profundi sp. nov., isolated from a deep-sea seamount.</title>
        <authorList>
            <person name="Zhang D.-C."/>
        </authorList>
    </citation>
    <scope>NUCLEOTIDE SEQUENCE [LARGE SCALE GENOMIC DNA]</scope>
    <source>
        <strain evidence="2">TP390</strain>
    </source>
</reference>
<sequence length="73" mass="8657">MPFWSKTESKLKMVVLFPKGKPNQVWYSPIKHNNKPDQNIIHSMVKRLSSQIKGYNKIQIYDVATNTLKYIYE</sequence>
<dbReference type="RefSeq" id="WP_140998144.1">
    <property type="nucleotide sequence ID" value="NZ_VDCZ01000008.1"/>
</dbReference>
<evidence type="ECO:0000313" key="1">
    <source>
        <dbReference type="EMBL" id="MVO09765.1"/>
    </source>
</evidence>
<accession>A0A6I4IJ79</accession>
<keyword evidence="2" id="KW-1185">Reference proteome</keyword>
<dbReference type="AlphaFoldDB" id="A0A6I4IJ79"/>
<dbReference type="Proteomes" id="UP000431264">
    <property type="component" value="Unassembled WGS sequence"/>
</dbReference>
<protein>
    <submittedName>
        <fullName evidence="1">Uncharacterized protein</fullName>
    </submittedName>
</protein>
<dbReference type="OrthoDB" id="1374516at2"/>
<name>A0A6I4IJ79_9FLAO</name>
<proteinExistence type="predicted"/>
<gene>
    <name evidence="1" type="ORF">GOQ30_11405</name>
</gene>